<proteinExistence type="predicted"/>
<dbReference type="Pfam" id="PF09720">
    <property type="entry name" value="Unstab_antitox"/>
    <property type="match status" value="1"/>
</dbReference>
<dbReference type="InterPro" id="IPR013406">
    <property type="entry name" value="CHP02574_addiction_mod"/>
</dbReference>
<reference evidence="1" key="1">
    <citation type="submission" date="2012-09" db="EMBL/GenBank/DDBJ databases">
        <title>Metagenomic Characterization of a Microbial Community in Wastewater Detects High Levels of Antibiotic Resistance.</title>
        <authorList>
            <person name="Abrams M."/>
            <person name="Caldwell A."/>
            <person name="Vandaei E."/>
            <person name="Lee W."/>
            <person name="Perrott J."/>
            <person name="Khan S.Y."/>
            <person name="Ta J."/>
            <person name="Romero D."/>
            <person name="Nguyen V."/>
            <person name="Pourmand N."/>
            <person name="Ouverney C.C."/>
        </authorList>
    </citation>
    <scope>NUCLEOTIDE SEQUENCE</scope>
</reference>
<sequence>MTLPAEKILEHALALSEEERRALAERLRRSLPRESADAIARAWDDEVLNRLEAADRGEVVTREWDDVRRELRAKYART</sequence>
<evidence type="ECO:0000313" key="1">
    <source>
        <dbReference type="EMBL" id="AGC71473.1"/>
    </source>
</evidence>
<dbReference type="EMBL" id="JX649873">
    <property type="protein sequence ID" value="AGC71473.1"/>
    <property type="molecule type" value="Genomic_DNA"/>
</dbReference>
<evidence type="ECO:0008006" key="2">
    <source>
        <dbReference type="Google" id="ProtNLM"/>
    </source>
</evidence>
<dbReference type="AlphaFoldDB" id="L7VWP7"/>
<name>L7VWP7_9BACT</name>
<organism evidence="1">
    <name type="scientific">uncultured bacterium A1Q1_fos_91</name>
    <dbReference type="NCBI Taxonomy" id="1256591"/>
    <lineage>
        <taxon>Bacteria</taxon>
        <taxon>environmental samples</taxon>
    </lineage>
</organism>
<accession>L7VWP7</accession>
<protein>
    <recommendedName>
        <fullName evidence="2">Addiction module protein</fullName>
    </recommendedName>
</protein>